<dbReference type="InterPro" id="IPR008319">
    <property type="entry name" value="GyrI-like_CCH_Lin2189-like"/>
</dbReference>
<dbReference type="SUPFAM" id="SSF55136">
    <property type="entry name" value="Probable bacterial effector-binding domain"/>
    <property type="match status" value="1"/>
</dbReference>
<keyword evidence="3" id="KW-1185">Reference proteome</keyword>
<dbReference type="EMBL" id="JBHUFF010000005">
    <property type="protein sequence ID" value="MFD1798426.1"/>
    <property type="molecule type" value="Genomic_DNA"/>
</dbReference>
<evidence type="ECO:0000259" key="1">
    <source>
        <dbReference type="Pfam" id="PF06445"/>
    </source>
</evidence>
<sequence>MKYEWRKKDKNIYLPKEQPTIVTLPKIQYLMIEGEGNPNGSGFSQTIEALYAYSYALKMSPRKGIETAGYYDYTVFPLEAFWDSKVPVVKGAPLDKDQLLYCIMIRQPEFITEMLVEKVEETVAKKVPKEMRDRVFLRSLEEGRNLQILHVGSYDDEPRSFQRMSDYCDEQGLERIGHVHKEIYLSDARKVAPDKLKTVLRFPIK</sequence>
<comment type="caution">
    <text evidence="2">The sequence shown here is derived from an EMBL/GenBank/DDBJ whole genome shotgun (WGS) entry which is preliminary data.</text>
</comment>
<reference evidence="3" key="1">
    <citation type="journal article" date="2019" name="Int. J. Syst. Evol. Microbiol.">
        <title>The Global Catalogue of Microorganisms (GCM) 10K type strain sequencing project: providing services to taxonomists for standard genome sequencing and annotation.</title>
        <authorList>
            <consortium name="The Broad Institute Genomics Platform"/>
            <consortium name="The Broad Institute Genome Sequencing Center for Infectious Disease"/>
            <person name="Wu L."/>
            <person name="Ma J."/>
        </authorList>
    </citation>
    <scope>NUCLEOTIDE SEQUENCE [LARGE SCALE GENOMIC DNA]</scope>
    <source>
        <strain evidence="3">KCTC 42143</strain>
    </source>
</reference>
<dbReference type="InterPro" id="IPR029442">
    <property type="entry name" value="GyrI-like"/>
</dbReference>
<dbReference type="RefSeq" id="WP_058919620.1">
    <property type="nucleotide sequence ID" value="NZ_JBHSQC010000024.1"/>
</dbReference>
<organism evidence="2 3">
    <name type="scientific">Carnobacterium antarcticum</name>
    <dbReference type="NCBI Taxonomy" id="2126436"/>
    <lineage>
        <taxon>Bacteria</taxon>
        <taxon>Bacillati</taxon>
        <taxon>Bacillota</taxon>
        <taxon>Bacilli</taxon>
        <taxon>Lactobacillales</taxon>
        <taxon>Carnobacteriaceae</taxon>
        <taxon>Carnobacterium</taxon>
    </lineage>
</organism>
<accession>A0ABW4NJI5</accession>
<dbReference type="Pfam" id="PF06445">
    <property type="entry name" value="GyrI-like"/>
    <property type="match status" value="1"/>
</dbReference>
<name>A0ABW4NJI5_9LACT</name>
<gene>
    <name evidence="2" type="ORF">ACFSBK_00920</name>
</gene>
<dbReference type="PIRSF" id="PIRSF031644">
    <property type="entry name" value="UCP031644"/>
    <property type="match status" value="1"/>
</dbReference>
<protein>
    <submittedName>
        <fullName evidence="2">GyrI-like domain-containing protein</fullName>
    </submittedName>
</protein>
<feature type="domain" description="GyrI-like small molecule binding" evidence="1">
    <location>
        <begin position="18"/>
        <end position="205"/>
    </location>
</feature>
<evidence type="ECO:0000313" key="2">
    <source>
        <dbReference type="EMBL" id="MFD1798426.1"/>
    </source>
</evidence>
<dbReference type="Proteomes" id="UP001597285">
    <property type="component" value="Unassembled WGS sequence"/>
</dbReference>
<evidence type="ECO:0000313" key="3">
    <source>
        <dbReference type="Proteomes" id="UP001597285"/>
    </source>
</evidence>
<dbReference type="Gene3D" id="3.20.80.10">
    <property type="entry name" value="Regulatory factor, effector binding domain"/>
    <property type="match status" value="1"/>
</dbReference>
<dbReference type="InterPro" id="IPR011256">
    <property type="entry name" value="Reg_factor_effector_dom_sf"/>
</dbReference>
<proteinExistence type="predicted"/>